<proteinExistence type="predicted"/>
<evidence type="ECO:0000256" key="1">
    <source>
        <dbReference type="SAM" id="Phobius"/>
    </source>
</evidence>
<keyword evidence="3" id="KW-1185">Reference proteome</keyword>
<comment type="caution">
    <text evidence="2">The sequence shown here is derived from an EMBL/GenBank/DDBJ whole genome shotgun (WGS) entry which is preliminary data.</text>
</comment>
<accession>A0ABQ0X3X7</accession>
<evidence type="ECO:0000313" key="2">
    <source>
        <dbReference type="EMBL" id="GEO91749.1"/>
    </source>
</evidence>
<name>A0ABQ0X3X7_9MICC</name>
<dbReference type="EMBL" id="BJZR01000020">
    <property type="protein sequence ID" value="GEO91749.1"/>
    <property type="molecule type" value="Genomic_DNA"/>
</dbReference>
<evidence type="ECO:0000313" key="3">
    <source>
        <dbReference type="Proteomes" id="UP000321155"/>
    </source>
</evidence>
<reference evidence="2 3" key="1">
    <citation type="submission" date="2019-07" db="EMBL/GenBank/DDBJ databases">
        <title>Whole genome shotgun sequence of Kocuria flava NBRC 107626.</title>
        <authorList>
            <person name="Hosoyama A."/>
            <person name="Uohara A."/>
            <person name="Ohji S."/>
            <person name="Ichikawa N."/>
        </authorList>
    </citation>
    <scope>NUCLEOTIDE SEQUENCE [LARGE SCALE GENOMIC DNA]</scope>
    <source>
        <strain evidence="2 3">NBRC 107626</strain>
    </source>
</reference>
<organism evidence="2 3">
    <name type="scientific">Kocuria flava</name>
    <dbReference type="NCBI Taxonomy" id="446860"/>
    <lineage>
        <taxon>Bacteria</taxon>
        <taxon>Bacillati</taxon>
        <taxon>Actinomycetota</taxon>
        <taxon>Actinomycetes</taxon>
        <taxon>Micrococcales</taxon>
        <taxon>Micrococcaceae</taxon>
        <taxon>Kocuria</taxon>
    </lineage>
</organism>
<feature type="transmembrane region" description="Helical" evidence="1">
    <location>
        <begin position="49"/>
        <end position="71"/>
    </location>
</feature>
<dbReference type="Proteomes" id="UP000321155">
    <property type="component" value="Unassembled WGS sequence"/>
</dbReference>
<keyword evidence="1" id="KW-1133">Transmembrane helix</keyword>
<protein>
    <submittedName>
        <fullName evidence="2">Uncharacterized protein</fullName>
    </submittedName>
</protein>
<keyword evidence="1" id="KW-0472">Membrane</keyword>
<sequence length="117" mass="12428">MGKVAGWPIGGMGPLRIGGNSVYVNLVMPMSTASFAASAQSFLQDGSRILLTLAMALFMAYLLFLMSAVAISSVATRIRNRHQHEELHATVTSLPVQVEVGWGGRPVEAADERALSA</sequence>
<feature type="transmembrane region" description="Helical" evidence="1">
    <location>
        <begin position="22"/>
        <end position="43"/>
    </location>
</feature>
<gene>
    <name evidence="2" type="ORF">KFL01_10550</name>
</gene>
<keyword evidence="1" id="KW-0812">Transmembrane</keyword>